<dbReference type="AlphaFoldDB" id="A0A0C3Q7A6"/>
<keyword evidence="3" id="KW-0539">Nucleus</keyword>
<evidence type="ECO:0000256" key="3">
    <source>
        <dbReference type="ARBA" id="ARBA00023242"/>
    </source>
</evidence>
<feature type="region of interest" description="Disordered" evidence="4">
    <location>
        <begin position="1"/>
        <end position="61"/>
    </location>
</feature>
<evidence type="ECO:0000313" key="6">
    <source>
        <dbReference type="EMBL" id="KIO19866.1"/>
    </source>
</evidence>
<evidence type="ECO:0000313" key="7">
    <source>
        <dbReference type="Proteomes" id="UP000054248"/>
    </source>
</evidence>
<feature type="compositionally biased region" description="Acidic residues" evidence="4">
    <location>
        <begin position="46"/>
        <end position="61"/>
    </location>
</feature>
<organism evidence="6 7">
    <name type="scientific">Tulasnella calospora MUT 4182</name>
    <dbReference type="NCBI Taxonomy" id="1051891"/>
    <lineage>
        <taxon>Eukaryota</taxon>
        <taxon>Fungi</taxon>
        <taxon>Dikarya</taxon>
        <taxon>Basidiomycota</taxon>
        <taxon>Agaricomycotina</taxon>
        <taxon>Agaricomycetes</taxon>
        <taxon>Cantharellales</taxon>
        <taxon>Tulasnellaceae</taxon>
        <taxon>Tulasnella</taxon>
    </lineage>
</organism>
<feature type="compositionally biased region" description="Low complexity" evidence="4">
    <location>
        <begin position="1"/>
        <end position="14"/>
    </location>
</feature>
<dbReference type="EMBL" id="KN823199">
    <property type="protein sequence ID" value="KIO19866.1"/>
    <property type="molecule type" value="Genomic_DNA"/>
</dbReference>
<evidence type="ECO:0000256" key="2">
    <source>
        <dbReference type="ARBA" id="ARBA00023163"/>
    </source>
</evidence>
<dbReference type="HOGENOM" id="CLU_196996_0_0_1"/>
<reference evidence="6 7" key="1">
    <citation type="submission" date="2014-04" db="EMBL/GenBank/DDBJ databases">
        <authorList>
            <consortium name="DOE Joint Genome Institute"/>
            <person name="Kuo A."/>
            <person name="Girlanda M."/>
            <person name="Perotto S."/>
            <person name="Kohler A."/>
            <person name="Nagy L.G."/>
            <person name="Floudas D."/>
            <person name="Copeland A."/>
            <person name="Barry K.W."/>
            <person name="Cichocki N."/>
            <person name="Veneault-Fourrey C."/>
            <person name="LaButti K."/>
            <person name="Lindquist E.A."/>
            <person name="Lipzen A."/>
            <person name="Lundell T."/>
            <person name="Morin E."/>
            <person name="Murat C."/>
            <person name="Sun H."/>
            <person name="Tunlid A."/>
            <person name="Henrissat B."/>
            <person name="Grigoriev I.V."/>
            <person name="Hibbett D.S."/>
            <person name="Martin F."/>
            <person name="Nordberg H.P."/>
            <person name="Cantor M.N."/>
            <person name="Hua S.X."/>
        </authorList>
    </citation>
    <scope>NUCLEOTIDE SEQUENCE [LARGE SCALE GENOMIC DNA]</scope>
    <source>
        <strain evidence="6 7">MUT 4182</strain>
    </source>
</reference>
<evidence type="ECO:0000259" key="5">
    <source>
        <dbReference type="PROSITE" id="PS51516"/>
    </source>
</evidence>
<protein>
    <recommendedName>
        <fullName evidence="5">Sox C-terminal domain-containing protein</fullName>
    </recommendedName>
</protein>
<keyword evidence="1" id="KW-0805">Transcription regulation</keyword>
<sequence length="76" mass="8432">MAQLNAAASTSSKSLKSDEEELRLSRQWHATQPPPPPEAVPYINTDQEESDGHEEEYDGDEDDFDALLAWTLSRGG</sequence>
<dbReference type="PROSITE" id="PS51516">
    <property type="entry name" value="SOX_C"/>
    <property type="match status" value="1"/>
</dbReference>
<proteinExistence type="predicted"/>
<reference evidence="7" key="2">
    <citation type="submission" date="2015-01" db="EMBL/GenBank/DDBJ databases">
        <title>Evolutionary Origins and Diversification of the Mycorrhizal Mutualists.</title>
        <authorList>
            <consortium name="DOE Joint Genome Institute"/>
            <consortium name="Mycorrhizal Genomics Consortium"/>
            <person name="Kohler A."/>
            <person name="Kuo A."/>
            <person name="Nagy L.G."/>
            <person name="Floudas D."/>
            <person name="Copeland A."/>
            <person name="Barry K.W."/>
            <person name="Cichocki N."/>
            <person name="Veneault-Fourrey C."/>
            <person name="LaButti K."/>
            <person name="Lindquist E.A."/>
            <person name="Lipzen A."/>
            <person name="Lundell T."/>
            <person name="Morin E."/>
            <person name="Murat C."/>
            <person name="Riley R."/>
            <person name="Ohm R."/>
            <person name="Sun H."/>
            <person name="Tunlid A."/>
            <person name="Henrissat B."/>
            <person name="Grigoriev I.V."/>
            <person name="Hibbett D.S."/>
            <person name="Martin F."/>
        </authorList>
    </citation>
    <scope>NUCLEOTIDE SEQUENCE [LARGE SCALE GENOMIC DNA]</scope>
    <source>
        <strain evidence="7">MUT 4182</strain>
    </source>
</reference>
<evidence type="ECO:0000256" key="1">
    <source>
        <dbReference type="ARBA" id="ARBA00023015"/>
    </source>
</evidence>
<accession>A0A0C3Q7A6</accession>
<keyword evidence="2" id="KW-0804">Transcription</keyword>
<dbReference type="InterPro" id="IPR021934">
    <property type="entry name" value="Sox_C"/>
</dbReference>
<evidence type="ECO:0000256" key="4">
    <source>
        <dbReference type="SAM" id="MobiDB-lite"/>
    </source>
</evidence>
<name>A0A0C3Q7A6_9AGAM</name>
<dbReference type="Proteomes" id="UP000054248">
    <property type="component" value="Unassembled WGS sequence"/>
</dbReference>
<gene>
    <name evidence="6" type="ORF">M407DRAFT_246038</name>
</gene>
<feature type="domain" description="Sox C-terminal" evidence="5">
    <location>
        <begin position="1"/>
        <end position="76"/>
    </location>
</feature>
<keyword evidence="7" id="KW-1185">Reference proteome</keyword>